<name>A0A7J7W3H7_PIPKU</name>
<reference evidence="1 2" key="1">
    <citation type="journal article" date="2020" name="Nature">
        <title>Six reference-quality genomes reveal evolution of bat adaptations.</title>
        <authorList>
            <person name="Jebb D."/>
            <person name="Huang Z."/>
            <person name="Pippel M."/>
            <person name="Hughes G.M."/>
            <person name="Lavrichenko K."/>
            <person name="Devanna P."/>
            <person name="Winkler S."/>
            <person name="Jermiin L.S."/>
            <person name="Skirmuntt E.C."/>
            <person name="Katzourakis A."/>
            <person name="Burkitt-Gray L."/>
            <person name="Ray D.A."/>
            <person name="Sullivan K.A.M."/>
            <person name="Roscito J.G."/>
            <person name="Kirilenko B.M."/>
            <person name="Davalos L.M."/>
            <person name="Corthals A.P."/>
            <person name="Power M.L."/>
            <person name="Jones G."/>
            <person name="Ransome R.D."/>
            <person name="Dechmann D.K.N."/>
            <person name="Locatelli A.G."/>
            <person name="Puechmaille S.J."/>
            <person name="Fedrigo O."/>
            <person name="Jarvis E.D."/>
            <person name="Hiller M."/>
            <person name="Vernes S.C."/>
            <person name="Myers E.W."/>
            <person name="Teeling E.C."/>
        </authorList>
    </citation>
    <scope>NUCLEOTIDE SEQUENCE [LARGE SCALE GENOMIC DNA]</scope>
    <source>
        <strain evidence="1">MPipKuh1</strain>
        <tissue evidence="1">Flight muscle</tissue>
    </source>
</reference>
<dbReference type="AlphaFoldDB" id="A0A7J7W3H7"/>
<evidence type="ECO:0000313" key="2">
    <source>
        <dbReference type="Proteomes" id="UP000558488"/>
    </source>
</evidence>
<keyword evidence="2" id="KW-1185">Reference proteome</keyword>
<gene>
    <name evidence="1" type="ORF">mPipKuh1_008152</name>
</gene>
<proteinExistence type="predicted"/>
<evidence type="ECO:0000313" key="1">
    <source>
        <dbReference type="EMBL" id="KAF6331843.1"/>
    </source>
</evidence>
<organism evidence="1 2">
    <name type="scientific">Pipistrellus kuhlii</name>
    <name type="common">Kuhl's pipistrelle</name>
    <dbReference type="NCBI Taxonomy" id="59472"/>
    <lineage>
        <taxon>Eukaryota</taxon>
        <taxon>Metazoa</taxon>
        <taxon>Chordata</taxon>
        <taxon>Craniata</taxon>
        <taxon>Vertebrata</taxon>
        <taxon>Euteleostomi</taxon>
        <taxon>Mammalia</taxon>
        <taxon>Eutheria</taxon>
        <taxon>Laurasiatheria</taxon>
        <taxon>Chiroptera</taxon>
        <taxon>Yangochiroptera</taxon>
        <taxon>Vespertilionidae</taxon>
        <taxon>Pipistrellus</taxon>
    </lineage>
</organism>
<comment type="caution">
    <text evidence="1">The sequence shown here is derived from an EMBL/GenBank/DDBJ whole genome shotgun (WGS) entry which is preliminary data.</text>
</comment>
<sequence length="131" mass="15070">MYYNITIFINYCIIFNKNNCKPTFAQPCISQTHQNMPGRMSFTCHFSKNKVITSWMSNFIKIYCPCLGKSDTDDNSYHLLSSSHGPGPMLRPVHALVILILTTVPWWINNANSYQVTYLGTSSVRSQTRFF</sequence>
<protein>
    <submittedName>
        <fullName evidence="1">Uncharacterized protein</fullName>
    </submittedName>
</protein>
<dbReference type="Proteomes" id="UP000558488">
    <property type="component" value="Unassembled WGS sequence"/>
</dbReference>
<accession>A0A7J7W3H7</accession>
<dbReference type="EMBL" id="JACAGB010000012">
    <property type="protein sequence ID" value="KAF6331843.1"/>
    <property type="molecule type" value="Genomic_DNA"/>
</dbReference>